<reference evidence="2 3" key="2">
    <citation type="submission" date="2018-04" db="EMBL/GenBank/DDBJ databases">
        <title>Thauera lacus sp. nov., isolated from an saline lake in Inner Mongolia, China.</title>
        <authorList>
            <person name="Liang Q.-Y."/>
        </authorList>
    </citation>
    <scope>NUCLEOTIDE SEQUENCE [LARGE SCALE GENOMIC DNA]</scope>
    <source>
        <strain evidence="2 3">D20</strain>
    </source>
</reference>
<dbReference type="Pfam" id="PF14334">
    <property type="entry name" value="DUF4390"/>
    <property type="match status" value="1"/>
</dbReference>
<proteinExistence type="predicted"/>
<protein>
    <submittedName>
        <fullName evidence="2">DUF4390 domain-containing protein</fullName>
    </submittedName>
</protein>
<feature type="chain" id="PRO_5015629024" evidence="1">
    <location>
        <begin position="36"/>
        <end position="202"/>
    </location>
</feature>
<keyword evidence="3" id="KW-1185">Reference proteome</keyword>
<keyword evidence="1" id="KW-0732">Signal</keyword>
<evidence type="ECO:0000313" key="3">
    <source>
        <dbReference type="Proteomes" id="UP000241193"/>
    </source>
</evidence>
<evidence type="ECO:0000256" key="1">
    <source>
        <dbReference type="SAM" id="SignalP"/>
    </source>
</evidence>
<dbReference type="EMBL" id="PZKC01000002">
    <property type="protein sequence ID" value="PTD97510.1"/>
    <property type="molecule type" value="Genomic_DNA"/>
</dbReference>
<organism evidence="2 3">
    <name type="scientific">Pseudothauera lacus</name>
    <dbReference type="NCBI Taxonomy" id="2136175"/>
    <lineage>
        <taxon>Bacteria</taxon>
        <taxon>Pseudomonadati</taxon>
        <taxon>Pseudomonadota</taxon>
        <taxon>Betaproteobacteria</taxon>
        <taxon>Rhodocyclales</taxon>
        <taxon>Zoogloeaceae</taxon>
        <taxon>Pseudothauera</taxon>
    </lineage>
</organism>
<name>A0A2T4IIC0_9RHOO</name>
<dbReference type="OrthoDB" id="5298153at2"/>
<dbReference type="RefSeq" id="WP_107492030.1">
    <property type="nucleotide sequence ID" value="NZ_PZKC01000002.1"/>
</dbReference>
<evidence type="ECO:0000313" key="2">
    <source>
        <dbReference type="EMBL" id="PTD97510.1"/>
    </source>
</evidence>
<dbReference type="InterPro" id="IPR025500">
    <property type="entry name" value="DUF4390"/>
</dbReference>
<comment type="caution">
    <text evidence="2">The sequence shown here is derived from an EMBL/GenBank/DDBJ whole genome shotgun (WGS) entry which is preliminary data.</text>
</comment>
<dbReference type="Proteomes" id="UP000241193">
    <property type="component" value="Unassembled WGS sequence"/>
</dbReference>
<feature type="signal peptide" evidence="1">
    <location>
        <begin position="1"/>
        <end position="35"/>
    </location>
</feature>
<dbReference type="AlphaFoldDB" id="A0A2T4IIC0"/>
<reference evidence="2 3" key="1">
    <citation type="submission" date="2018-03" db="EMBL/GenBank/DDBJ databases">
        <authorList>
            <person name="Keele B.F."/>
        </authorList>
    </citation>
    <scope>NUCLEOTIDE SEQUENCE [LARGE SCALE GENOMIC DNA]</scope>
    <source>
        <strain evidence="2 3">D20</strain>
    </source>
</reference>
<sequence length="202" mass="22989">MTASTTPCCASVPERILRALLVLLLCCWVPAIALAEDGAGVRHAEVVAGEDGYVLNAEFDFELNSRLAEAVNRGVALHFVTEFVVHRPRWYWFDEVVVERRLNYRLSYHAITRSYRLSIGAFHQSFDSMEGALRTMQRVRNWSVADHEQLVAGQTYKAALRFRLDTAQLPRPFQVTAIGSRDWQLSTEWSEWTFHGGEAEGE</sequence>
<accession>A0A2T4IIC0</accession>
<gene>
    <name evidence="2" type="ORF">C8261_02170</name>
</gene>